<dbReference type="SUPFAM" id="SSF82199">
    <property type="entry name" value="SET domain"/>
    <property type="match status" value="1"/>
</dbReference>
<dbReference type="GO" id="GO:0000775">
    <property type="term" value="C:chromosome, centromeric region"/>
    <property type="evidence" value="ECO:0007669"/>
    <property type="project" value="UniProtKB-SubCell"/>
</dbReference>
<feature type="compositionally biased region" description="Basic and acidic residues" evidence="10">
    <location>
        <begin position="545"/>
        <end position="560"/>
    </location>
</feature>
<evidence type="ECO:0000256" key="10">
    <source>
        <dbReference type="SAM" id="MobiDB-lite"/>
    </source>
</evidence>
<dbReference type="Gene3D" id="2.30.280.10">
    <property type="entry name" value="SRA-YDG"/>
    <property type="match status" value="1"/>
</dbReference>
<evidence type="ECO:0000256" key="1">
    <source>
        <dbReference type="ARBA" id="ARBA00004584"/>
    </source>
</evidence>
<feature type="region of interest" description="Disordered" evidence="10">
    <location>
        <begin position="296"/>
        <end position="316"/>
    </location>
</feature>
<protein>
    <recommendedName>
        <fullName evidence="17">Histone-lysine N-methyltransferase, H3 lysine-9 specific SUVH6</fullName>
    </recommendedName>
</protein>
<evidence type="ECO:0000259" key="14">
    <source>
        <dbReference type="PROSITE" id="PS51015"/>
    </source>
</evidence>
<dbReference type="GO" id="GO:0003690">
    <property type="term" value="F:double-stranded DNA binding"/>
    <property type="evidence" value="ECO:0007669"/>
    <property type="project" value="TreeGrafter"/>
</dbReference>
<dbReference type="Proteomes" id="UP001157006">
    <property type="component" value="Chromosome 1L"/>
</dbReference>
<dbReference type="PROSITE" id="PS50867">
    <property type="entry name" value="PRE_SET"/>
    <property type="match status" value="1"/>
</dbReference>
<dbReference type="InterPro" id="IPR003105">
    <property type="entry name" value="SRA_YDG"/>
</dbReference>
<keyword evidence="8" id="KW-0137">Centromere</keyword>
<dbReference type="GO" id="GO:0008270">
    <property type="term" value="F:zinc ion binding"/>
    <property type="evidence" value="ECO:0007669"/>
    <property type="project" value="InterPro"/>
</dbReference>
<dbReference type="InterPro" id="IPR046341">
    <property type="entry name" value="SET_dom_sf"/>
</dbReference>
<dbReference type="Pfam" id="PF02182">
    <property type="entry name" value="SAD_SRA"/>
    <property type="match status" value="1"/>
</dbReference>
<dbReference type="GO" id="GO:0005634">
    <property type="term" value="C:nucleus"/>
    <property type="evidence" value="ECO:0007669"/>
    <property type="project" value="UniProtKB-SubCell"/>
</dbReference>
<sequence>MTTSMSVCNEQFEEEFGKPLMELGDSTMVARPKFKCRKICAVRDYPEGCGPFGSADATSVEDKSNKDLEVDAVSPEHHNDSQYSEHEDNLVVAETLEQTSDCSLKKEVPVILSDQVALVGMETLGAEFATESSNLKKEDPVILSDQVVLAGMETLGAEFATESSSLKKEVPVILSDQVALVGMETLGAELATESSSLKKEVPVVSSHLVDGPILDNDEHANVALVGMETLGGESVAEISSLNKENPMVSSHKVDGSTLANDEPAKVTLVGTETLDMEFAIQDSVKQDSLYMSKASSPVGESAMSDDSKSSSSNINIGGSGACMEEAVTKRYPPRRNFAAVRDFPRFCGRNAPRLTKDELSSLNEKRAAGQQNLAVDASLLKKVADTDAKEMENNKRKTVNIVQAGSEEENNAAQRVKKPDVFEPSSEMKLAPDNTREKSTKLPEKRNHHQVNINSKAVAKEEIMNTVQVEGTSGLDIYCPEVQSPETKPLAISREEVVLGLKSKSECPWRSQVSSSKSKPASIGGTEEKKAKKVDFYAQLDRSKTAVKTKDIRSHSGHEPLKKKKLNSTSDDDMGQLVRREKNSLDPNENNKVFKSVPKSHGSSVPKSLSVPRSSVVVPPIGCSNFSGHENDSATRNEVRKVLRLFQAVSRKLLHEAEAKAKSNEKERKRVDLQAAKILKENGNFVNTGKHILGPVPGVEVGDEFQYRVELNIIGLHRQIQGGIDYTKHNNKVLATSIVASGGYADDLDNTDVLIYTGQGGNVMSSGKEPEDQKLERGNLALKNSSEVKNPVRVIRGSESPDGKSKIYVYDGLYLVESTWQDMGTHGKLVYRFRLRRIPGQPELALKEVKKSNKFKTREGRCVEDISCGKERIPICAVNTIDDEKPPPFKYIKKMIYPDCINLVPPEGCGCTNGCSDRAKCSCVRKNGGEIPFNYNGAIVEAKPLVYECGPKCKCPSTCYNRVSQHGINIQLEIFKTNSRGWGVRSLNSIASGSFICEYIGELLEDKEAEQRTGNDEYLFDIGNKNNSTLWDGLSTLLPDSQSHSCEVVKDVGFTIDAAQYGNVGRFVNHSCSPNLYAQNVLYDHHDNRVPHVMLFAAENIPPLQELTYDYNYMIDEVCDSDGNVKKKSCYCGSVDCTGRLY</sequence>
<keyword evidence="7 9" id="KW-0539">Nucleus</keyword>
<feature type="domain" description="SET" evidence="11">
    <location>
        <begin position="970"/>
        <end position="1112"/>
    </location>
</feature>
<dbReference type="EMBL" id="OX451736">
    <property type="protein sequence ID" value="CAI8589101.1"/>
    <property type="molecule type" value="Genomic_DNA"/>
</dbReference>
<evidence type="ECO:0000259" key="13">
    <source>
        <dbReference type="PROSITE" id="PS50868"/>
    </source>
</evidence>
<dbReference type="InterPro" id="IPR001214">
    <property type="entry name" value="SET_dom"/>
</dbReference>
<dbReference type="PROSITE" id="PS50280">
    <property type="entry name" value="SET"/>
    <property type="match status" value="1"/>
</dbReference>
<dbReference type="PROSITE" id="PS50868">
    <property type="entry name" value="POST_SET"/>
    <property type="match status" value="1"/>
</dbReference>
<keyword evidence="3" id="KW-0489">Methyltransferase</keyword>
<dbReference type="SUPFAM" id="SSF88697">
    <property type="entry name" value="PUA domain-like"/>
    <property type="match status" value="1"/>
</dbReference>
<dbReference type="SMART" id="SM00466">
    <property type="entry name" value="SRA"/>
    <property type="match status" value="1"/>
</dbReference>
<dbReference type="Gene3D" id="2.170.270.10">
    <property type="entry name" value="SET domain"/>
    <property type="match status" value="1"/>
</dbReference>
<dbReference type="PROSITE" id="PS51575">
    <property type="entry name" value="SAM_MT43_SUVAR39_2"/>
    <property type="match status" value="1"/>
</dbReference>
<feature type="compositionally biased region" description="Basic and acidic residues" evidence="10">
    <location>
        <begin position="434"/>
        <end position="445"/>
    </location>
</feature>
<dbReference type="PANTHER" id="PTHR45660">
    <property type="entry name" value="HISTONE-LYSINE N-METHYLTRANSFERASE SETMAR"/>
    <property type="match status" value="1"/>
</dbReference>
<evidence type="ECO:0000256" key="3">
    <source>
        <dbReference type="ARBA" id="ARBA00022603"/>
    </source>
</evidence>
<feature type="region of interest" description="Disordered" evidence="10">
    <location>
        <begin position="508"/>
        <end position="531"/>
    </location>
</feature>
<evidence type="ECO:0000256" key="9">
    <source>
        <dbReference type="PROSITE-ProRule" id="PRU00358"/>
    </source>
</evidence>
<dbReference type="InterPro" id="IPR036987">
    <property type="entry name" value="SRA-YDG_sf"/>
</dbReference>
<dbReference type="CDD" id="cd10545">
    <property type="entry name" value="SET_AtSUVH-like"/>
    <property type="match status" value="1"/>
</dbReference>
<evidence type="ECO:0008006" key="17">
    <source>
        <dbReference type="Google" id="ProtNLM"/>
    </source>
</evidence>
<dbReference type="Pfam" id="PF00856">
    <property type="entry name" value="SET"/>
    <property type="match status" value="1"/>
</dbReference>
<keyword evidence="4" id="KW-0808">Transferase</keyword>
<feature type="region of interest" description="Disordered" evidence="10">
    <location>
        <begin position="545"/>
        <end position="611"/>
    </location>
</feature>
<evidence type="ECO:0000259" key="12">
    <source>
        <dbReference type="PROSITE" id="PS50867"/>
    </source>
</evidence>
<evidence type="ECO:0000313" key="16">
    <source>
        <dbReference type="Proteomes" id="UP001157006"/>
    </source>
</evidence>
<feature type="domain" description="YDG" evidence="14">
    <location>
        <begin position="694"/>
        <end position="837"/>
    </location>
</feature>
<feature type="domain" description="Post-SET" evidence="13">
    <location>
        <begin position="1126"/>
        <end position="1142"/>
    </location>
</feature>
<evidence type="ECO:0000313" key="15">
    <source>
        <dbReference type="EMBL" id="CAI8589101.1"/>
    </source>
</evidence>
<dbReference type="InterPro" id="IPR051357">
    <property type="entry name" value="H3K9_HMTase_SUVAR3-9"/>
</dbReference>
<dbReference type="Pfam" id="PF05033">
    <property type="entry name" value="Pre-SET"/>
    <property type="match status" value="1"/>
</dbReference>
<evidence type="ECO:0000256" key="5">
    <source>
        <dbReference type="ARBA" id="ARBA00022691"/>
    </source>
</evidence>
<name>A0AAV0YSY5_VICFA</name>
<dbReference type="AlphaFoldDB" id="A0AAV0YSY5"/>
<dbReference type="GO" id="GO:0032259">
    <property type="term" value="P:methylation"/>
    <property type="evidence" value="ECO:0007669"/>
    <property type="project" value="UniProtKB-KW"/>
</dbReference>
<feature type="domain" description="Pre-SET" evidence="12">
    <location>
        <begin position="907"/>
        <end position="967"/>
    </location>
</feature>
<reference evidence="15 16" key="1">
    <citation type="submission" date="2023-01" db="EMBL/GenBank/DDBJ databases">
        <authorList>
            <person name="Kreplak J."/>
        </authorList>
    </citation>
    <scope>NUCLEOTIDE SEQUENCE [LARGE SCALE GENOMIC DNA]</scope>
</reference>
<keyword evidence="6" id="KW-0156">Chromatin regulator</keyword>
<feature type="region of interest" description="Disordered" evidence="10">
    <location>
        <begin position="421"/>
        <end position="447"/>
    </location>
</feature>
<evidence type="ECO:0000256" key="2">
    <source>
        <dbReference type="ARBA" id="ARBA00022454"/>
    </source>
</evidence>
<comment type="subcellular location">
    <subcellularLocation>
        <location evidence="1">Chromosome</location>
        <location evidence="1">Centromere</location>
    </subcellularLocation>
    <subcellularLocation>
        <location evidence="9">Nucleus</location>
    </subcellularLocation>
</comment>
<keyword evidence="16" id="KW-1185">Reference proteome</keyword>
<dbReference type="InterPro" id="IPR007728">
    <property type="entry name" value="Pre-SET_dom"/>
</dbReference>
<dbReference type="SMART" id="SM00317">
    <property type="entry name" value="SET"/>
    <property type="match status" value="1"/>
</dbReference>
<organism evidence="15 16">
    <name type="scientific">Vicia faba</name>
    <name type="common">Broad bean</name>
    <name type="synonym">Faba vulgaris</name>
    <dbReference type="NCBI Taxonomy" id="3906"/>
    <lineage>
        <taxon>Eukaryota</taxon>
        <taxon>Viridiplantae</taxon>
        <taxon>Streptophyta</taxon>
        <taxon>Embryophyta</taxon>
        <taxon>Tracheophyta</taxon>
        <taxon>Spermatophyta</taxon>
        <taxon>Magnoliopsida</taxon>
        <taxon>eudicotyledons</taxon>
        <taxon>Gunneridae</taxon>
        <taxon>Pentapetalae</taxon>
        <taxon>rosids</taxon>
        <taxon>fabids</taxon>
        <taxon>Fabales</taxon>
        <taxon>Fabaceae</taxon>
        <taxon>Papilionoideae</taxon>
        <taxon>50 kb inversion clade</taxon>
        <taxon>NPAAA clade</taxon>
        <taxon>Hologalegina</taxon>
        <taxon>IRL clade</taxon>
        <taxon>Fabeae</taxon>
        <taxon>Vicia</taxon>
    </lineage>
</organism>
<evidence type="ECO:0000259" key="11">
    <source>
        <dbReference type="PROSITE" id="PS50280"/>
    </source>
</evidence>
<dbReference type="InterPro" id="IPR025794">
    <property type="entry name" value="H3-K9-MeTrfase_plant"/>
</dbReference>
<dbReference type="GO" id="GO:0042054">
    <property type="term" value="F:histone methyltransferase activity"/>
    <property type="evidence" value="ECO:0007669"/>
    <property type="project" value="InterPro"/>
</dbReference>
<dbReference type="SMART" id="SM00468">
    <property type="entry name" value="PreSET"/>
    <property type="match status" value="1"/>
</dbReference>
<accession>A0AAV0YSY5</accession>
<evidence type="ECO:0000256" key="6">
    <source>
        <dbReference type="ARBA" id="ARBA00022853"/>
    </source>
</evidence>
<dbReference type="PROSITE" id="PS51015">
    <property type="entry name" value="YDG"/>
    <property type="match status" value="1"/>
</dbReference>
<dbReference type="InterPro" id="IPR003616">
    <property type="entry name" value="Post-SET_dom"/>
</dbReference>
<evidence type="ECO:0000256" key="8">
    <source>
        <dbReference type="ARBA" id="ARBA00023328"/>
    </source>
</evidence>
<keyword evidence="5" id="KW-0949">S-adenosyl-L-methionine</keyword>
<gene>
    <name evidence="15" type="ORF">VFH_I378280</name>
</gene>
<keyword evidence="2" id="KW-0158">Chromosome</keyword>
<dbReference type="PANTHER" id="PTHR45660:SF46">
    <property type="entry name" value="HISTONE-LYSINE N-METHYLTRANSFERASE, H3 LYSINE-9 SPECIFIC SUVH6"/>
    <property type="match status" value="1"/>
</dbReference>
<evidence type="ECO:0000256" key="4">
    <source>
        <dbReference type="ARBA" id="ARBA00022679"/>
    </source>
</evidence>
<proteinExistence type="predicted"/>
<evidence type="ECO:0000256" key="7">
    <source>
        <dbReference type="ARBA" id="ARBA00023242"/>
    </source>
</evidence>
<dbReference type="InterPro" id="IPR015947">
    <property type="entry name" value="PUA-like_sf"/>
</dbReference>